<protein>
    <recommendedName>
        <fullName evidence="2">DUF4288 domain-containing protein</fullName>
    </recommendedName>
</protein>
<accession>A0A0M0KH84</accession>
<dbReference type="AlphaFoldDB" id="A0A0M0KH84"/>
<organism evidence="1">
    <name type="scientific">Halalkalibacterium halodurans</name>
    <name type="common">Bacillus halodurans</name>
    <dbReference type="NCBI Taxonomy" id="86665"/>
    <lineage>
        <taxon>Bacteria</taxon>
        <taxon>Bacillati</taxon>
        <taxon>Bacillota</taxon>
        <taxon>Bacilli</taxon>
        <taxon>Bacillales</taxon>
        <taxon>Bacillaceae</taxon>
        <taxon>Halalkalibacterium (ex Joshi et al. 2022)</taxon>
    </lineage>
</organism>
<evidence type="ECO:0008006" key="2">
    <source>
        <dbReference type="Google" id="ProtNLM"/>
    </source>
</evidence>
<gene>
    <name evidence="1" type="ORF">AMD02_04335</name>
</gene>
<dbReference type="PATRIC" id="fig|136160.3.peg.1132"/>
<name>A0A0M0KH84_ALKHA</name>
<dbReference type="RefSeq" id="WP_053430559.1">
    <property type="nucleotide sequence ID" value="NZ_CP040441.1"/>
</dbReference>
<dbReference type="EMBL" id="LILD01000001">
    <property type="protein sequence ID" value="KOO38176.1"/>
    <property type="molecule type" value="Genomic_DNA"/>
</dbReference>
<dbReference type="InterPro" id="IPR025630">
    <property type="entry name" value="DUF4288"/>
</dbReference>
<dbReference type="GeneID" id="87598610"/>
<evidence type="ECO:0000313" key="1">
    <source>
        <dbReference type="EMBL" id="KOO38176.1"/>
    </source>
</evidence>
<sequence length="122" mass="14234">MGGKWFVVNLLYKSIKTGIPNRAIEANKKDPMEAEVFEERHVLVRAESREQAHRVGEQLGRKAEQQYQNPYGEQVHWTFVALLDSYEVLDELEHGAEIYSRYIVSSKGTTTEEVKERYFPEE</sequence>
<proteinExistence type="predicted"/>
<reference evidence="1" key="1">
    <citation type="submission" date="2015-08" db="EMBL/GenBank/DDBJ databases">
        <title>Complete DNA Sequence of Pseudomonas syringae pv. actinidiae, the Causal Agent of Kiwifruit Canker Disease.</title>
        <authorList>
            <person name="Rikkerink E.H.A."/>
            <person name="Fineran P.C."/>
        </authorList>
    </citation>
    <scope>NUCLEOTIDE SEQUENCE</scope>
    <source>
        <strain evidence="1">DSM 13666</strain>
    </source>
</reference>
<dbReference type="Pfam" id="PF14119">
    <property type="entry name" value="DUF4288"/>
    <property type="match status" value="1"/>
</dbReference>
<comment type="caution">
    <text evidence="1">The sequence shown here is derived from an EMBL/GenBank/DDBJ whole genome shotgun (WGS) entry which is preliminary data.</text>
</comment>